<dbReference type="Gene3D" id="1.10.10.10">
    <property type="entry name" value="Winged helix-like DNA-binding domain superfamily/Winged helix DNA-binding domain"/>
    <property type="match status" value="1"/>
</dbReference>
<dbReference type="SMART" id="SM00421">
    <property type="entry name" value="HTH_LUXR"/>
    <property type="match status" value="1"/>
</dbReference>
<evidence type="ECO:0000313" key="6">
    <source>
        <dbReference type="Proteomes" id="UP001500967"/>
    </source>
</evidence>
<keyword evidence="1" id="KW-0547">Nucleotide-binding</keyword>
<comment type="caution">
    <text evidence="5">The sequence shown here is derived from an EMBL/GenBank/DDBJ whole genome shotgun (WGS) entry which is preliminary data.</text>
</comment>
<gene>
    <name evidence="5" type="ORF">GCM10009539_34180</name>
</gene>
<evidence type="ECO:0000256" key="3">
    <source>
        <dbReference type="SAM" id="MobiDB-lite"/>
    </source>
</evidence>
<dbReference type="Proteomes" id="UP001500967">
    <property type="component" value="Unassembled WGS sequence"/>
</dbReference>
<evidence type="ECO:0000256" key="2">
    <source>
        <dbReference type="ARBA" id="ARBA00022840"/>
    </source>
</evidence>
<dbReference type="CDD" id="cd06170">
    <property type="entry name" value="LuxR_C_like"/>
    <property type="match status" value="1"/>
</dbReference>
<evidence type="ECO:0000256" key="1">
    <source>
        <dbReference type="ARBA" id="ARBA00022741"/>
    </source>
</evidence>
<keyword evidence="2" id="KW-0067">ATP-binding</keyword>
<name>A0ABP3DXC1_9ACTN</name>
<dbReference type="InterPro" id="IPR000792">
    <property type="entry name" value="Tscrpt_reg_LuxR_C"/>
</dbReference>
<accession>A0ABP3DXC1</accession>
<dbReference type="Pfam" id="PF13191">
    <property type="entry name" value="AAA_16"/>
    <property type="match status" value="1"/>
</dbReference>
<dbReference type="InterPro" id="IPR036388">
    <property type="entry name" value="WH-like_DNA-bd_sf"/>
</dbReference>
<organism evidence="5 6">
    <name type="scientific">Cryptosporangium japonicum</name>
    <dbReference type="NCBI Taxonomy" id="80872"/>
    <lineage>
        <taxon>Bacteria</taxon>
        <taxon>Bacillati</taxon>
        <taxon>Actinomycetota</taxon>
        <taxon>Actinomycetes</taxon>
        <taxon>Cryptosporangiales</taxon>
        <taxon>Cryptosporangiaceae</taxon>
        <taxon>Cryptosporangium</taxon>
    </lineage>
</organism>
<dbReference type="PROSITE" id="PS00622">
    <property type="entry name" value="HTH_LUXR_1"/>
    <property type="match status" value="1"/>
</dbReference>
<dbReference type="InterPro" id="IPR016032">
    <property type="entry name" value="Sig_transdc_resp-reg_C-effctor"/>
</dbReference>
<dbReference type="PANTHER" id="PTHR16305">
    <property type="entry name" value="TESTICULAR SOLUBLE ADENYLYL CYCLASE"/>
    <property type="match status" value="1"/>
</dbReference>
<dbReference type="InterPro" id="IPR041664">
    <property type="entry name" value="AAA_16"/>
</dbReference>
<dbReference type="Pfam" id="PF00196">
    <property type="entry name" value="GerE"/>
    <property type="match status" value="1"/>
</dbReference>
<evidence type="ECO:0000259" key="4">
    <source>
        <dbReference type="PROSITE" id="PS50043"/>
    </source>
</evidence>
<dbReference type="RefSeq" id="WP_344649821.1">
    <property type="nucleotide sequence ID" value="NZ_BAAAGX010000014.1"/>
</dbReference>
<dbReference type="PRINTS" id="PR00038">
    <property type="entry name" value="HTHLUXR"/>
</dbReference>
<dbReference type="InterPro" id="IPR027417">
    <property type="entry name" value="P-loop_NTPase"/>
</dbReference>
<proteinExistence type="predicted"/>
<sequence>MTEPSSRLIGRTDETAAVRELLTGVSDQGAVLLVDGEPGVGKTALADAAVDQARWRGLTVLRMSGVETEADLPWATLHQLVHVLRDRVEQLPAPQRDALRIAFGEREGPPPSVFLISLATLTLLSERTTGAGLLLVVEDLHWVDRSTRTVLGFVARRIAADPVALLVTTRPGGDESLTFGDARTLHLNPLAGDDARQLLAEHAPELAEPLRNRVLDHALGNPLALIELGAAARRGDFEPDVGAPLSRRLEDAFARRLHALGDVERALVLVAAVSADARQSELVAAAGRLSGRAVDAPAVAALVEYGLLRRESGNLRFRHPLVRSAVLQSAGVQERASAHRAVAAILPPGTDRQIWHLAVTAAEPDEELAQHLENGGGRSRQSGDPRTAMAAYARAAELSPGAHDQARRTCLAAEAALEAGRVAESRALVEQVTRRTADRSLLARVAWLQELLPGGALQRGEPATAITIADEMFAAGHADQAINVLVTMAFHYWGSTPEGPAWSRMIERVTTYGAAPDDPRLLWLMAFGTPGANSAIVRARIDAMTPGEAEPEGARLLALAYDHAGAFARVRDFTRAAEDDLRRTGQLAALAMFLQTVASQHFHAGDGRRAIETVDESQRLAEEVGEPFLAMSVQAQNLLIRAHFGEDVRSATVGERYPDTAFALDYNPFQAIGAIVDGVAEAKRGRFERAFEHLRRVLDPDSPIRHWSWGDREAFPHFVDVAVRIGRHDEAAAAIDRIAGRTGLAESPVYASMLVFARAAVAGTDEAFEQAISPEHNVLPYWRARAGLLHGEQLRRRRTVSEARRHLRTARDAFDRIGATGWADTARAELRAAGEESPGTAPRPGSALTPQEERIATLAADGLTNREIAERLFLSPRTVGAHLYAVYRKLEINSRTELGAALGALRRH</sequence>
<dbReference type="SUPFAM" id="SSF52540">
    <property type="entry name" value="P-loop containing nucleoside triphosphate hydrolases"/>
    <property type="match status" value="1"/>
</dbReference>
<evidence type="ECO:0000313" key="5">
    <source>
        <dbReference type="EMBL" id="GAA0245979.1"/>
    </source>
</evidence>
<dbReference type="PROSITE" id="PS50043">
    <property type="entry name" value="HTH_LUXR_2"/>
    <property type="match status" value="1"/>
</dbReference>
<dbReference type="EMBL" id="BAAAGX010000014">
    <property type="protein sequence ID" value="GAA0245979.1"/>
    <property type="molecule type" value="Genomic_DNA"/>
</dbReference>
<reference evidence="6" key="1">
    <citation type="journal article" date="2019" name="Int. J. Syst. Evol. Microbiol.">
        <title>The Global Catalogue of Microorganisms (GCM) 10K type strain sequencing project: providing services to taxonomists for standard genome sequencing and annotation.</title>
        <authorList>
            <consortium name="The Broad Institute Genomics Platform"/>
            <consortium name="The Broad Institute Genome Sequencing Center for Infectious Disease"/>
            <person name="Wu L."/>
            <person name="Ma J."/>
        </authorList>
    </citation>
    <scope>NUCLEOTIDE SEQUENCE [LARGE SCALE GENOMIC DNA]</scope>
    <source>
        <strain evidence="6">JCM 10425</strain>
    </source>
</reference>
<dbReference type="Gene3D" id="3.40.50.300">
    <property type="entry name" value="P-loop containing nucleotide triphosphate hydrolases"/>
    <property type="match status" value="1"/>
</dbReference>
<feature type="region of interest" description="Disordered" evidence="3">
    <location>
        <begin position="831"/>
        <end position="850"/>
    </location>
</feature>
<dbReference type="PANTHER" id="PTHR16305:SF35">
    <property type="entry name" value="TRANSCRIPTIONAL ACTIVATOR DOMAIN"/>
    <property type="match status" value="1"/>
</dbReference>
<keyword evidence="6" id="KW-1185">Reference proteome</keyword>
<dbReference type="SUPFAM" id="SSF46894">
    <property type="entry name" value="C-terminal effector domain of the bipartite response regulators"/>
    <property type="match status" value="1"/>
</dbReference>
<feature type="domain" description="HTH luxR-type" evidence="4">
    <location>
        <begin position="841"/>
        <end position="906"/>
    </location>
</feature>
<protein>
    <submittedName>
        <fullName evidence="5">LuxR family transcriptional regulator</fullName>
    </submittedName>
</protein>